<dbReference type="Pfam" id="PF13561">
    <property type="entry name" value="adh_short_C2"/>
    <property type="match status" value="1"/>
</dbReference>
<dbReference type="InterPro" id="IPR036291">
    <property type="entry name" value="NAD(P)-bd_dom_sf"/>
</dbReference>
<dbReference type="Gene3D" id="3.40.50.720">
    <property type="entry name" value="NAD(P)-binding Rossmann-like Domain"/>
    <property type="match status" value="1"/>
</dbReference>
<dbReference type="PRINTS" id="PR00081">
    <property type="entry name" value="GDHRDH"/>
</dbReference>
<reference evidence="4" key="1">
    <citation type="submission" date="2023-10" db="EMBL/GenBank/DDBJ databases">
        <title>Genome analysis and identification of Salinococcus sp. Bachu38 nov., a PGPR from the rhizosphere of Tamarix.</title>
        <authorList>
            <person name="Liang Z."/>
            <person name="Zhang X."/>
            <person name="Jia J."/>
            <person name="Chen X."/>
            <person name="Wang Y."/>
            <person name="Wang Q."/>
            <person name="Wang R."/>
        </authorList>
    </citation>
    <scope>NUCLEOTIDE SEQUENCE [LARGE SCALE GENOMIC DNA]</scope>
    <source>
        <strain evidence="4">Bachu38</strain>
    </source>
</reference>
<dbReference type="Proteomes" id="UP001455384">
    <property type="component" value="Chromosome"/>
</dbReference>
<dbReference type="InterPro" id="IPR002347">
    <property type="entry name" value="SDR_fam"/>
</dbReference>
<evidence type="ECO:0000313" key="4">
    <source>
        <dbReference type="Proteomes" id="UP001455384"/>
    </source>
</evidence>
<dbReference type="RefSeq" id="WP_342388904.1">
    <property type="nucleotide sequence ID" value="NZ_CP138333.2"/>
</dbReference>
<sequence length="247" mass="26297">MILDLRDKVAIVTGGGSGIGLATAKAFLDKGAKVIVADYNEESGKKAEESLKQYGDVLFEKVDVSVEEDVKNVVALAVEKFGRLDVMFNNAGIGVQGETHKLSYEDYNKVIKVNQDSVFFGSKYAIPEMQKVGGGAIINTASILGSVGEPTAFAYNASKGAVNLMTKSVALQYAQDNIRVSAVAPGYVESGMVNREALGDYYETLVGKHPIGRLGEPEEIAHAVVFLAENEFTTGTTLLVDGGYTAQ</sequence>
<gene>
    <name evidence="3" type="ORF">RQP18_04130</name>
</gene>
<dbReference type="NCBIfam" id="NF005559">
    <property type="entry name" value="PRK07231.1"/>
    <property type="match status" value="1"/>
</dbReference>
<dbReference type="PROSITE" id="PS00061">
    <property type="entry name" value="ADH_SHORT"/>
    <property type="match status" value="1"/>
</dbReference>
<dbReference type="PANTHER" id="PTHR24321:SF11">
    <property type="entry name" value="BLR0893 PROTEIN"/>
    <property type="match status" value="1"/>
</dbReference>
<comment type="similarity">
    <text evidence="1">Belongs to the short-chain dehydrogenases/reductases (SDR) family.</text>
</comment>
<keyword evidence="4" id="KW-1185">Reference proteome</keyword>
<dbReference type="PRINTS" id="PR00080">
    <property type="entry name" value="SDRFAMILY"/>
</dbReference>
<name>A0ABZ3CKQ3_9STAP</name>
<proteinExistence type="inferred from homology"/>
<protein>
    <submittedName>
        <fullName evidence="3">SDR family oxidoreductase</fullName>
    </submittedName>
</protein>
<keyword evidence="2" id="KW-0560">Oxidoreductase</keyword>
<dbReference type="EMBL" id="CP138333">
    <property type="protein sequence ID" value="WZX30385.1"/>
    <property type="molecule type" value="Genomic_DNA"/>
</dbReference>
<evidence type="ECO:0000256" key="2">
    <source>
        <dbReference type="ARBA" id="ARBA00023002"/>
    </source>
</evidence>
<organism evidence="3 4">
    <name type="scientific">Salinicoccus bachuensis</name>
    <dbReference type="NCBI Taxonomy" id="3136731"/>
    <lineage>
        <taxon>Bacteria</taxon>
        <taxon>Bacillati</taxon>
        <taxon>Bacillota</taxon>
        <taxon>Bacilli</taxon>
        <taxon>Bacillales</taxon>
        <taxon>Staphylococcaceae</taxon>
        <taxon>Salinicoccus</taxon>
    </lineage>
</organism>
<dbReference type="PANTHER" id="PTHR24321">
    <property type="entry name" value="DEHYDROGENASES, SHORT CHAIN"/>
    <property type="match status" value="1"/>
</dbReference>
<evidence type="ECO:0000256" key="1">
    <source>
        <dbReference type="ARBA" id="ARBA00006484"/>
    </source>
</evidence>
<accession>A0ABZ3CKQ3</accession>
<evidence type="ECO:0000313" key="3">
    <source>
        <dbReference type="EMBL" id="WZX30385.1"/>
    </source>
</evidence>
<dbReference type="CDD" id="cd05233">
    <property type="entry name" value="SDR_c"/>
    <property type="match status" value="1"/>
</dbReference>
<dbReference type="SUPFAM" id="SSF51735">
    <property type="entry name" value="NAD(P)-binding Rossmann-fold domains"/>
    <property type="match status" value="1"/>
</dbReference>
<dbReference type="InterPro" id="IPR020904">
    <property type="entry name" value="Sc_DH/Rdtase_CS"/>
</dbReference>